<name>A0A9X3ENH7_9BACT</name>
<keyword evidence="2" id="KW-0472">Membrane</keyword>
<dbReference type="SUPFAM" id="SSF53067">
    <property type="entry name" value="Actin-like ATPase domain"/>
    <property type="match status" value="2"/>
</dbReference>
<dbReference type="Proteomes" id="UP001150924">
    <property type="component" value="Unassembled WGS sequence"/>
</dbReference>
<dbReference type="EMBL" id="JAPNKE010000002">
    <property type="protein sequence ID" value="MCY1006931.1"/>
    <property type="molecule type" value="Genomic_DNA"/>
</dbReference>
<dbReference type="Pfam" id="PF11104">
    <property type="entry name" value="PilM_2"/>
    <property type="match status" value="1"/>
</dbReference>
<dbReference type="PANTHER" id="PTHR32432">
    <property type="entry name" value="CELL DIVISION PROTEIN FTSA-RELATED"/>
    <property type="match status" value="1"/>
</dbReference>
<dbReference type="Gene3D" id="3.30.420.40">
    <property type="match status" value="2"/>
</dbReference>
<dbReference type="AlphaFoldDB" id="A0A9X3ENH7"/>
<dbReference type="Gene3D" id="3.30.1490.300">
    <property type="match status" value="1"/>
</dbReference>
<organism evidence="3 4">
    <name type="scientific">Nannocystis pusilla</name>
    <dbReference type="NCBI Taxonomy" id="889268"/>
    <lineage>
        <taxon>Bacteria</taxon>
        <taxon>Pseudomonadati</taxon>
        <taxon>Myxococcota</taxon>
        <taxon>Polyangia</taxon>
        <taxon>Nannocystales</taxon>
        <taxon>Nannocystaceae</taxon>
        <taxon>Nannocystis</taxon>
    </lineage>
</organism>
<dbReference type="RefSeq" id="WP_267769381.1">
    <property type="nucleotide sequence ID" value="NZ_JAPNKE010000002.1"/>
</dbReference>
<gene>
    <name evidence="3" type="primary">pilM</name>
    <name evidence="3" type="ORF">OV079_15475</name>
</gene>
<proteinExistence type="predicted"/>
<dbReference type="InterPro" id="IPR005883">
    <property type="entry name" value="PilM"/>
</dbReference>
<accession>A0A9X3ENH7</accession>
<sequence length="785" mass="83937">MAQKYVGLDLGTSEVKAVLINAGLRTIQVLETVVEPVTLTPQGDTSLAAALDIGIAVLRRRGWNHYPIGVVLPGSFAAYRVFKFPFSDPRRIAQAIAFEAEGQFPVPLENLELDHVPATVAGGGGQALAVAVRRSAVDQVQAAFKAATIDVKLITVDVLATAQVLTADLPEPAKGAPSEARTPVVLGLDIGHATTDLVAFGAKGPLAARMLRRGGVHVTRALQQRYQLSDAEAEAAKRDNAFLPHRGQGDLSAEQLESATIVARALEPVVREIEHTRMWLRAEFSAEVVQLRLSGGGANLRGLDAYLAEQLGLPTERARPRESLGLKGLAGHDWTAMSAALGGAVGCARRPLIQLHKDAAVQRGGDGSWIAERIATVAALGFAILAFGVVDTVVGSSALEAERAAYEEELGEASHKVFGEALTSKAEIEDRLNAVDGRDITKLIPQRGALDVLAGFVKAATPTGPKPAPAPTPMVAEEGASPDAERVGDDADSAGAAALGRGLGGRRVGRRLRAVADRDPAARDPVPRLRHALVGAGAVQEQAAADAALRHPVPGRQGARRGHQEGVRPQHRARLLQQHGDRVVSAIETTLFGFMSRFNQRERALLGVLMLVFFVTAVGVLYMMRKSSFDTARAEIAELREALVLVRTKGTAYDTKKKEKEAREGRIASAQPIVFSILLEEAQKDLVTGTLRGEEERQPMVVDEEKGLTKRVVAFEVRNVALEELLNFLAKLEGQPGNILFVERLMLRSPSALEDRLNAEVELATWQLQKPEEPAPVPGGEEGES</sequence>
<evidence type="ECO:0000256" key="2">
    <source>
        <dbReference type="SAM" id="Phobius"/>
    </source>
</evidence>
<keyword evidence="4" id="KW-1185">Reference proteome</keyword>
<evidence type="ECO:0000313" key="3">
    <source>
        <dbReference type="EMBL" id="MCY1006931.1"/>
    </source>
</evidence>
<reference evidence="3" key="1">
    <citation type="submission" date="2022-11" db="EMBL/GenBank/DDBJ databases">
        <title>Minimal conservation of predation-associated metabolite biosynthetic gene clusters underscores biosynthetic potential of Myxococcota including descriptions for ten novel species: Archangium lansinium sp. nov., Myxococcus landrumus sp. nov., Nannocystis bai.</title>
        <authorList>
            <person name="Ahearne A."/>
            <person name="Stevens C."/>
            <person name="Phillips K."/>
        </authorList>
    </citation>
    <scope>NUCLEOTIDE SEQUENCE</scope>
    <source>
        <strain evidence="3">Na p29</strain>
    </source>
</reference>
<feature type="transmembrane region" description="Helical" evidence="2">
    <location>
        <begin position="604"/>
        <end position="624"/>
    </location>
</feature>
<dbReference type="InterPro" id="IPR043129">
    <property type="entry name" value="ATPase_NBD"/>
</dbReference>
<keyword evidence="2" id="KW-0812">Transmembrane</keyword>
<dbReference type="PANTHER" id="PTHR32432:SF3">
    <property type="entry name" value="ETHANOLAMINE UTILIZATION PROTEIN EUTJ"/>
    <property type="match status" value="1"/>
</dbReference>
<evidence type="ECO:0000256" key="1">
    <source>
        <dbReference type="SAM" id="MobiDB-lite"/>
    </source>
</evidence>
<comment type="caution">
    <text evidence="3">The sequence shown here is derived from an EMBL/GenBank/DDBJ whole genome shotgun (WGS) entry which is preliminary data.</text>
</comment>
<dbReference type="InterPro" id="IPR050696">
    <property type="entry name" value="FtsA/MreB"/>
</dbReference>
<feature type="region of interest" description="Disordered" evidence="1">
    <location>
        <begin position="462"/>
        <end position="490"/>
    </location>
</feature>
<protein>
    <submittedName>
        <fullName evidence="3">Pilus assembly protein PilM</fullName>
    </submittedName>
</protein>
<evidence type="ECO:0000313" key="4">
    <source>
        <dbReference type="Proteomes" id="UP001150924"/>
    </source>
</evidence>
<dbReference type="CDD" id="cd24049">
    <property type="entry name" value="ASKHA_NBD_PilM"/>
    <property type="match status" value="1"/>
</dbReference>
<keyword evidence="2" id="KW-1133">Transmembrane helix</keyword>